<proteinExistence type="predicted"/>
<name>A0AAD7JDM0_9AGAR</name>
<dbReference type="Gene3D" id="3.80.10.10">
    <property type="entry name" value="Ribonuclease Inhibitor"/>
    <property type="match status" value="1"/>
</dbReference>
<comment type="caution">
    <text evidence="1">The sequence shown here is derived from an EMBL/GenBank/DDBJ whole genome shotgun (WGS) entry which is preliminary data.</text>
</comment>
<dbReference type="SUPFAM" id="SSF52047">
    <property type="entry name" value="RNI-like"/>
    <property type="match status" value="1"/>
</dbReference>
<sequence>MESHIRASNTLEGKSWESLILGHICQLWRQIALSTPELWNTIRLTSRGGLEPACINAFLSRAASLSLSISVDALNVDPVVLHAALNTIIPHSRNWAHLSIIGTAEIMRTFQVIHQQLPVLQSLKLDVEPPIFDDTFGTMFQHAPRLRQAHLYGFGLQRPPSREILSWTPNLVDLILGGVDLVDLPPLPHLQSIIFAHTNLSIQTDILSRLRAPIRRVKMVVASDLAPFTPPMAHPSSLVELSVDIISNGFVASPAIGCLAVLSSVRTLKITAHDYNPSSTNFSLHPLILRLLEDTRFLPALESLTIVLLEDSSGIHTPLDSRTLSDMLDVRGLRNFEFLSRRQIPDLDGKPTEFKAKGMQIHMKTVPELKFDYRRPEF</sequence>
<keyword evidence="2" id="KW-1185">Reference proteome</keyword>
<accession>A0AAD7JDM0</accession>
<reference evidence="1" key="1">
    <citation type="submission" date="2023-03" db="EMBL/GenBank/DDBJ databases">
        <title>Massive genome expansion in bonnet fungi (Mycena s.s.) driven by repeated elements and novel gene families across ecological guilds.</title>
        <authorList>
            <consortium name="Lawrence Berkeley National Laboratory"/>
            <person name="Harder C.B."/>
            <person name="Miyauchi S."/>
            <person name="Viragh M."/>
            <person name="Kuo A."/>
            <person name="Thoen E."/>
            <person name="Andreopoulos B."/>
            <person name="Lu D."/>
            <person name="Skrede I."/>
            <person name="Drula E."/>
            <person name="Henrissat B."/>
            <person name="Morin E."/>
            <person name="Kohler A."/>
            <person name="Barry K."/>
            <person name="LaButti K."/>
            <person name="Morin E."/>
            <person name="Salamov A."/>
            <person name="Lipzen A."/>
            <person name="Mereny Z."/>
            <person name="Hegedus B."/>
            <person name="Baldrian P."/>
            <person name="Stursova M."/>
            <person name="Weitz H."/>
            <person name="Taylor A."/>
            <person name="Grigoriev I.V."/>
            <person name="Nagy L.G."/>
            <person name="Martin F."/>
            <person name="Kauserud H."/>
        </authorList>
    </citation>
    <scope>NUCLEOTIDE SEQUENCE</scope>
    <source>
        <strain evidence="1">CBHHK182m</strain>
    </source>
</reference>
<organism evidence="1 2">
    <name type="scientific">Mycena metata</name>
    <dbReference type="NCBI Taxonomy" id="1033252"/>
    <lineage>
        <taxon>Eukaryota</taxon>
        <taxon>Fungi</taxon>
        <taxon>Dikarya</taxon>
        <taxon>Basidiomycota</taxon>
        <taxon>Agaricomycotina</taxon>
        <taxon>Agaricomycetes</taxon>
        <taxon>Agaricomycetidae</taxon>
        <taxon>Agaricales</taxon>
        <taxon>Marasmiineae</taxon>
        <taxon>Mycenaceae</taxon>
        <taxon>Mycena</taxon>
    </lineage>
</organism>
<gene>
    <name evidence="1" type="ORF">B0H16DRAFT_1807392</name>
</gene>
<dbReference type="EMBL" id="JARKIB010000032">
    <property type="protein sequence ID" value="KAJ7762645.1"/>
    <property type="molecule type" value="Genomic_DNA"/>
</dbReference>
<dbReference type="InterPro" id="IPR032675">
    <property type="entry name" value="LRR_dom_sf"/>
</dbReference>
<evidence type="ECO:0008006" key="3">
    <source>
        <dbReference type="Google" id="ProtNLM"/>
    </source>
</evidence>
<evidence type="ECO:0000313" key="1">
    <source>
        <dbReference type="EMBL" id="KAJ7762645.1"/>
    </source>
</evidence>
<dbReference type="AlphaFoldDB" id="A0AAD7JDM0"/>
<protein>
    <recommendedName>
        <fullName evidence="3">F-box domain-containing protein</fullName>
    </recommendedName>
</protein>
<dbReference type="Proteomes" id="UP001215598">
    <property type="component" value="Unassembled WGS sequence"/>
</dbReference>
<evidence type="ECO:0000313" key="2">
    <source>
        <dbReference type="Proteomes" id="UP001215598"/>
    </source>
</evidence>